<accession>A0A370BIX6</accession>
<proteinExistence type="predicted"/>
<name>A0A370BIX6_ASPNG</name>
<organism evidence="1 2">
    <name type="scientific">Aspergillus niger ATCC 13496</name>
    <dbReference type="NCBI Taxonomy" id="1353008"/>
    <lineage>
        <taxon>Eukaryota</taxon>
        <taxon>Fungi</taxon>
        <taxon>Dikarya</taxon>
        <taxon>Ascomycota</taxon>
        <taxon>Pezizomycotina</taxon>
        <taxon>Eurotiomycetes</taxon>
        <taxon>Eurotiomycetidae</taxon>
        <taxon>Eurotiales</taxon>
        <taxon>Aspergillaceae</taxon>
        <taxon>Aspergillus</taxon>
        <taxon>Aspergillus subgen. Circumdati</taxon>
    </lineage>
</organism>
<gene>
    <name evidence="1" type="ORF">M747DRAFT_319881</name>
</gene>
<evidence type="ECO:0000313" key="1">
    <source>
        <dbReference type="EMBL" id="RDH14030.1"/>
    </source>
</evidence>
<dbReference type="VEuPathDB" id="FungiDB:M747DRAFT_319881"/>
<reference evidence="1 2" key="1">
    <citation type="submission" date="2018-07" db="EMBL/GenBank/DDBJ databases">
        <title>Section-level genome sequencing of Aspergillus section Nigri to investigate inter- and intra-species variation.</title>
        <authorList>
            <consortium name="DOE Joint Genome Institute"/>
            <person name="Vesth T.C."/>
            <person name="Nybo J.L."/>
            <person name="Theobald S."/>
            <person name="Frisvad J.C."/>
            <person name="Larsen T.O."/>
            <person name="Nielsen K.F."/>
            <person name="Hoof J.B."/>
            <person name="Brandl J."/>
            <person name="Salamov A."/>
            <person name="Riley R."/>
            <person name="Gladden J.M."/>
            <person name="Phatale P."/>
            <person name="Nielsen M.T."/>
            <person name="Lyhne E.K."/>
            <person name="Kogle M.E."/>
            <person name="Strasser K."/>
            <person name="McDonnell E."/>
            <person name="Barry K."/>
            <person name="Clum A."/>
            <person name="Chen C."/>
            <person name="Nolan M."/>
            <person name="Sandor L."/>
            <person name="Kuo A."/>
            <person name="Lipzen A."/>
            <person name="Hainaut M."/>
            <person name="Drula E."/>
            <person name="Tsang A."/>
            <person name="Magnuson J.K."/>
            <person name="Henrissat B."/>
            <person name="Wiebenga A."/>
            <person name="Simmons B.A."/>
            <person name="Makela M.R."/>
            <person name="De vries R.P."/>
            <person name="Grigoriev I.V."/>
            <person name="Mortensen U.H."/>
            <person name="Baker S.E."/>
            <person name="Andersen M.R."/>
        </authorList>
    </citation>
    <scope>NUCLEOTIDE SEQUENCE [LARGE SCALE GENOMIC DNA]</scope>
    <source>
        <strain evidence="1 2">ATCC 13496</strain>
    </source>
</reference>
<evidence type="ECO:0000313" key="2">
    <source>
        <dbReference type="Proteomes" id="UP000253845"/>
    </source>
</evidence>
<dbReference type="Proteomes" id="UP000253845">
    <property type="component" value="Unassembled WGS sequence"/>
</dbReference>
<dbReference type="AlphaFoldDB" id="A0A370BIX6"/>
<sequence>MGQYIAPGKCRSLHGLRLGDVLKWEGEDTAGDPNSNGVEGAGRGLCTRFVPRAPLPRRQAEPRQLTAGSLYLPLGVHFPGYTVCAGWIKIDLGVGHVVGYLEYSIPVLAVGDELTFRLRPASVHSASIQMAGNVAGKPGWQHNYYAS</sequence>
<protein>
    <submittedName>
        <fullName evidence="1">Uncharacterized protein</fullName>
    </submittedName>
</protein>
<dbReference type="EMBL" id="KZ851988">
    <property type="protein sequence ID" value="RDH14030.1"/>
    <property type="molecule type" value="Genomic_DNA"/>
</dbReference>